<proteinExistence type="predicted"/>
<feature type="non-terminal residue" evidence="2">
    <location>
        <position position="124"/>
    </location>
</feature>
<dbReference type="Proteomes" id="UP000554482">
    <property type="component" value="Unassembled WGS sequence"/>
</dbReference>
<protein>
    <submittedName>
        <fullName evidence="2">Uncharacterized protein</fullName>
    </submittedName>
</protein>
<feature type="compositionally biased region" description="Polar residues" evidence="1">
    <location>
        <begin position="107"/>
        <end position="124"/>
    </location>
</feature>
<sequence>MAFVPVITPGVPEPSQLNAPALRPEHLFARHYERRHHSVPGPICAPPEPSELNKPVQRPDYLFARHYEHRHQTVPEPISAAPPSLEPDPTHPISESMPACEHELASEPSTTSNTSEDSTQPSHD</sequence>
<feature type="region of interest" description="Disordered" evidence="1">
    <location>
        <begin position="72"/>
        <end position="124"/>
    </location>
</feature>
<reference evidence="2 3" key="1">
    <citation type="submission" date="2020-06" db="EMBL/GenBank/DDBJ databases">
        <title>Transcriptomic and genomic resources for Thalictrum thalictroides and T. hernandezii: Facilitating candidate gene discovery in an emerging model plant lineage.</title>
        <authorList>
            <person name="Arias T."/>
            <person name="Riano-Pachon D.M."/>
            <person name="Di Stilio V.S."/>
        </authorList>
    </citation>
    <scope>NUCLEOTIDE SEQUENCE [LARGE SCALE GENOMIC DNA]</scope>
    <source>
        <strain evidence="3">cv. WT478/WT964</strain>
        <tissue evidence="2">Leaves</tissue>
    </source>
</reference>
<evidence type="ECO:0000313" key="3">
    <source>
        <dbReference type="Proteomes" id="UP000554482"/>
    </source>
</evidence>
<dbReference type="AlphaFoldDB" id="A0A7J6WAU4"/>
<keyword evidence="3" id="KW-1185">Reference proteome</keyword>
<name>A0A7J6WAU4_THATH</name>
<organism evidence="2 3">
    <name type="scientific">Thalictrum thalictroides</name>
    <name type="common">Rue-anemone</name>
    <name type="synonym">Anemone thalictroides</name>
    <dbReference type="NCBI Taxonomy" id="46969"/>
    <lineage>
        <taxon>Eukaryota</taxon>
        <taxon>Viridiplantae</taxon>
        <taxon>Streptophyta</taxon>
        <taxon>Embryophyta</taxon>
        <taxon>Tracheophyta</taxon>
        <taxon>Spermatophyta</taxon>
        <taxon>Magnoliopsida</taxon>
        <taxon>Ranunculales</taxon>
        <taxon>Ranunculaceae</taxon>
        <taxon>Thalictroideae</taxon>
        <taxon>Thalictrum</taxon>
    </lineage>
</organism>
<evidence type="ECO:0000313" key="2">
    <source>
        <dbReference type="EMBL" id="KAF5193730.1"/>
    </source>
</evidence>
<gene>
    <name evidence="2" type="ORF">FRX31_016683</name>
</gene>
<evidence type="ECO:0000256" key="1">
    <source>
        <dbReference type="SAM" id="MobiDB-lite"/>
    </source>
</evidence>
<comment type="caution">
    <text evidence="2">The sequence shown here is derived from an EMBL/GenBank/DDBJ whole genome shotgun (WGS) entry which is preliminary data.</text>
</comment>
<accession>A0A7J6WAU4</accession>
<dbReference type="EMBL" id="JABWDY010019700">
    <property type="protein sequence ID" value="KAF5193730.1"/>
    <property type="molecule type" value="Genomic_DNA"/>
</dbReference>